<evidence type="ECO:0000313" key="2">
    <source>
        <dbReference type="EMBL" id="CAG6399505.1"/>
    </source>
</evidence>
<comment type="caution">
    <text evidence="2">The sequence shown here is derived from an EMBL/GenBank/DDBJ whole genome shotgun (WGS) entry which is preliminary data.</text>
</comment>
<proteinExistence type="predicted"/>
<organism evidence="2 3">
    <name type="scientific">Actinacidiphila cocklensis</name>
    <dbReference type="NCBI Taxonomy" id="887465"/>
    <lineage>
        <taxon>Bacteria</taxon>
        <taxon>Bacillati</taxon>
        <taxon>Actinomycetota</taxon>
        <taxon>Actinomycetes</taxon>
        <taxon>Kitasatosporales</taxon>
        <taxon>Streptomycetaceae</taxon>
        <taxon>Actinacidiphila</taxon>
    </lineage>
</organism>
<feature type="region of interest" description="Disordered" evidence="1">
    <location>
        <begin position="1"/>
        <end position="37"/>
    </location>
</feature>
<evidence type="ECO:0000256" key="1">
    <source>
        <dbReference type="SAM" id="MobiDB-lite"/>
    </source>
</evidence>
<dbReference type="Proteomes" id="UP001152519">
    <property type="component" value="Unassembled WGS sequence"/>
</dbReference>
<gene>
    <name evidence="2" type="ORF">SCOCK_940005</name>
</gene>
<reference evidence="2" key="1">
    <citation type="submission" date="2021-05" db="EMBL/GenBank/DDBJ databases">
        <authorList>
            <person name="Arsene-Ploetze F."/>
        </authorList>
    </citation>
    <scope>NUCLEOTIDE SEQUENCE</scope>
    <source>
        <strain evidence="2">DSM 42138</strain>
    </source>
</reference>
<dbReference type="EMBL" id="CAJSLV010000130">
    <property type="protein sequence ID" value="CAG6399505.1"/>
    <property type="molecule type" value="Genomic_DNA"/>
</dbReference>
<keyword evidence="3" id="KW-1185">Reference proteome</keyword>
<evidence type="ECO:0000313" key="3">
    <source>
        <dbReference type="Proteomes" id="UP001152519"/>
    </source>
</evidence>
<dbReference type="AlphaFoldDB" id="A0A9W4GY83"/>
<accession>A0A9W4GY83</accession>
<protein>
    <submittedName>
        <fullName evidence="2">Uncharacterized protein</fullName>
    </submittedName>
</protein>
<sequence length="80" mass="8810">MRVHPPGLRTPEGASPSRFLLPAGRRASAGRDGDGVPLAQGVRFRWARRPRGFPQRRLDVAAVRRHETVDGGRSVPRSFA</sequence>
<name>A0A9W4GY83_9ACTN</name>